<dbReference type="EMBL" id="JBEZAE010000001">
    <property type="protein sequence ID" value="MEU7069165.1"/>
    <property type="molecule type" value="Genomic_DNA"/>
</dbReference>
<protein>
    <submittedName>
        <fullName evidence="2">Uncharacterized protein</fullName>
    </submittedName>
</protein>
<feature type="signal peptide" evidence="1">
    <location>
        <begin position="1"/>
        <end position="33"/>
    </location>
</feature>
<keyword evidence="1" id="KW-0732">Signal</keyword>
<evidence type="ECO:0000256" key="1">
    <source>
        <dbReference type="SAM" id="SignalP"/>
    </source>
</evidence>
<gene>
    <name evidence="2" type="ORF">AB0A88_03295</name>
</gene>
<accession>A0ABV3C4Y7</accession>
<feature type="chain" id="PRO_5046986867" evidence="1">
    <location>
        <begin position="34"/>
        <end position="69"/>
    </location>
</feature>
<reference evidence="2 3" key="1">
    <citation type="submission" date="2024-06" db="EMBL/GenBank/DDBJ databases">
        <title>The Natural Products Discovery Center: Release of the First 8490 Sequenced Strains for Exploring Actinobacteria Biosynthetic Diversity.</title>
        <authorList>
            <person name="Kalkreuter E."/>
            <person name="Kautsar S.A."/>
            <person name="Yang D."/>
            <person name="Bader C.D."/>
            <person name="Teijaro C.N."/>
            <person name="Fluegel L."/>
            <person name="Davis C.M."/>
            <person name="Simpson J.R."/>
            <person name="Lauterbach L."/>
            <person name="Steele A.D."/>
            <person name="Gui C."/>
            <person name="Meng S."/>
            <person name="Li G."/>
            <person name="Viehrig K."/>
            <person name="Ye F."/>
            <person name="Su P."/>
            <person name="Kiefer A.F."/>
            <person name="Nichols A."/>
            <person name="Cepeda A.J."/>
            <person name="Yan W."/>
            <person name="Fan B."/>
            <person name="Jiang Y."/>
            <person name="Adhikari A."/>
            <person name="Zheng C.-J."/>
            <person name="Schuster L."/>
            <person name="Cowan T.M."/>
            <person name="Smanski M.J."/>
            <person name="Chevrette M.G."/>
            <person name="De Carvalho L.P.S."/>
            <person name="Shen B."/>
        </authorList>
    </citation>
    <scope>NUCLEOTIDE SEQUENCE [LARGE SCALE GENOMIC DNA]</scope>
    <source>
        <strain evidence="2 3">NPDC045974</strain>
    </source>
</reference>
<proteinExistence type="predicted"/>
<comment type="caution">
    <text evidence="2">The sequence shown here is derived from an EMBL/GenBank/DDBJ whole genome shotgun (WGS) entry which is preliminary data.</text>
</comment>
<keyword evidence="3" id="KW-1185">Reference proteome</keyword>
<name>A0ABV3C4Y7_9ACTN</name>
<dbReference type="RefSeq" id="WP_358477885.1">
    <property type="nucleotide sequence ID" value="NZ_JBEZAE010000001.1"/>
</dbReference>
<evidence type="ECO:0000313" key="2">
    <source>
        <dbReference type="EMBL" id="MEU7069165.1"/>
    </source>
</evidence>
<sequence length="69" mass="6983">MKLGRIKGAGRTVGALLALALGGSSLGAVPATAASTAFEYQVTRNADTYLDVPGTEITFDALAGERSVL</sequence>
<evidence type="ECO:0000313" key="3">
    <source>
        <dbReference type="Proteomes" id="UP001551329"/>
    </source>
</evidence>
<organism evidence="2 3">
    <name type="scientific">Streptomyces narbonensis</name>
    <dbReference type="NCBI Taxonomy" id="67333"/>
    <lineage>
        <taxon>Bacteria</taxon>
        <taxon>Bacillati</taxon>
        <taxon>Actinomycetota</taxon>
        <taxon>Actinomycetes</taxon>
        <taxon>Kitasatosporales</taxon>
        <taxon>Streptomycetaceae</taxon>
        <taxon>Streptomyces</taxon>
    </lineage>
</organism>
<dbReference type="Proteomes" id="UP001551329">
    <property type="component" value="Unassembled WGS sequence"/>
</dbReference>